<dbReference type="GO" id="GO:0009318">
    <property type="term" value="C:exodeoxyribonuclease VII complex"/>
    <property type="evidence" value="ECO:0007669"/>
    <property type="project" value="UniProtKB-UniRule"/>
</dbReference>
<dbReference type="EC" id="3.1.11.6" evidence="5"/>
<dbReference type="EMBL" id="CP048620">
    <property type="protein sequence ID" value="QPJ64001.1"/>
    <property type="molecule type" value="Genomic_DNA"/>
</dbReference>
<evidence type="ECO:0000259" key="7">
    <source>
        <dbReference type="Pfam" id="PF02601"/>
    </source>
</evidence>
<proteinExistence type="inferred from homology"/>
<keyword evidence="2 5" id="KW-0540">Nuclease</keyword>
<feature type="domain" description="OB-fold nucleic acid binding" evidence="8">
    <location>
        <begin position="10"/>
        <end position="103"/>
    </location>
</feature>
<comment type="subcellular location">
    <subcellularLocation>
        <location evidence="5 6">Cytoplasm</location>
    </subcellularLocation>
</comment>
<dbReference type="KEGG" id="nva:G3M78_00695"/>
<dbReference type="GO" id="GO:0005737">
    <property type="term" value="C:cytoplasm"/>
    <property type="evidence" value="ECO:0007669"/>
    <property type="project" value="UniProtKB-SubCell"/>
</dbReference>
<comment type="function">
    <text evidence="5">Bidirectionally degrades single-stranded DNA into large acid-insoluble oligonucleotides, which are then degraded further into small acid-soluble oligonucleotides.</text>
</comment>
<evidence type="ECO:0000256" key="3">
    <source>
        <dbReference type="ARBA" id="ARBA00022801"/>
    </source>
</evidence>
<dbReference type="InterPro" id="IPR020579">
    <property type="entry name" value="Exonuc_VII_lsu_C"/>
</dbReference>
<comment type="catalytic activity">
    <reaction evidence="5 6">
        <text>Exonucleolytic cleavage in either 5'- to 3'- or 3'- to 5'-direction to yield nucleoside 5'-phosphates.</text>
        <dbReference type="EC" id="3.1.11.6"/>
    </reaction>
</comment>
<comment type="similarity">
    <text evidence="5 6">Belongs to the XseA family.</text>
</comment>
<dbReference type="InterPro" id="IPR003753">
    <property type="entry name" value="Exonuc_VII_L"/>
</dbReference>
<protein>
    <recommendedName>
        <fullName evidence="5">Exodeoxyribonuclease 7 large subunit</fullName>
        <ecNumber evidence="5">3.1.11.6</ecNumber>
    </recommendedName>
    <alternativeName>
        <fullName evidence="5">Exodeoxyribonuclease VII large subunit</fullName>
        <shortName evidence="5">Exonuclease VII large subunit</shortName>
    </alternativeName>
</protein>
<evidence type="ECO:0000256" key="2">
    <source>
        <dbReference type="ARBA" id="ARBA00022722"/>
    </source>
</evidence>
<comment type="subunit">
    <text evidence="5">Heterooligomer composed of large and small subunits.</text>
</comment>
<name>A0A7T0BZX7_9BACT</name>
<evidence type="ECO:0000256" key="6">
    <source>
        <dbReference type="RuleBase" id="RU004355"/>
    </source>
</evidence>
<evidence type="ECO:0000313" key="9">
    <source>
        <dbReference type="EMBL" id="QPJ64001.1"/>
    </source>
</evidence>
<organism evidence="9 10">
    <name type="scientific">Candidatus Nitrohelix vancouverensis</name>
    <dbReference type="NCBI Taxonomy" id="2705534"/>
    <lineage>
        <taxon>Bacteria</taxon>
        <taxon>Pseudomonadati</taxon>
        <taxon>Nitrospinota/Tectimicrobiota group</taxon>
        <taxon>Nitrospinota</taxon>
        <taxon>Nitrospinia</taxon>
        <taxon>Nitrospinales</taxon>
        <taxon>Nitrospinaceae</taxon>
        <taxon>Candidatus Nitrohelix</taxon>
    </lineage>
</organism>
<evidence type="ECO:0000256" key="5">
    <source>
        <dbReference type="HAMAP-Rule" id="MF_00378"/>
    </source>
</evidence>
<dbReference type="Pfam" id="PF13742">
    <property type="entry name" value="tRNA_anti_2"/>
    <property type="match status" value="1"/>
</dbReference>
<dbReference type="InterPro" id="IPR025824">
    <property type="entry name" value="OB-fold_nuc-bd_dom"/>
</dbReference>
<evidence type="ECO:0000256" key="4">
    <source>
        <dbReference type="ARBA" id="ARBA00022839"/>
    </source>
</evidence>
<accession>A0A7T0BZX7</accession>
<keyword evidence="4 5" id="KW-0269">Exonuclease</keyword>
<feature type="domain" description="Exonuclease VII large subunit C-terminal" evidence="7">
    <location>
        <begin position="126"/>
        <end position="462"/>
    </location>
</feature>
<dbReference type="GO" id="GO:0003676">
    <property type="term" value="F:nucleic acid binding"/>
    <property type="evidence" value="ECO:0007669"/>
    <property type="project" value="InterPro"/>
</dbReference>
<dbReference type="HAMAP" id="MF_00378">
    <property type="entry name" value="Exonuc_7_L"/>
    <property type="match status" value="1"/>
</dbReference>
<evidence type="ECO:0000259" key="8">
    <source>
        <dbReference type="Pfam" id="PF13742"/>
    </source>
</evidence>
<dbReference type="PANTHER" id="PTHR30008">
    <property type="entry name" value="EXODEOXYRIBONUCLEASE 7 LARGE SUBUNIT"/>
    <property type="match status" value="1"/>
</dbReference>
<dbReference type="PANTHER" id="PTHR30008:SF0">
    <property type="entry name" value="EXODEOXYRIBONUCLEASE 7 LARGE SUBUNIT"/>
    <property type="match status" value="1"/>
</dbReference>
<keyword evidence="3 5" id="KW-0378">Hydrolase</keyword>
<evidence type="ECO:0000256" key="1">
    <source>
        <dbReference type="ARBA" id="ARBA00022490"/>
    </source>
</evidence>
<evidence type="ECO:0000313" key="10">
    <source>
        <dbReference type="Proteomes" id="UP000594464"/>
    </source>
</evidence>
<dbReference type="CDD" id="cd04489">
    <property type="entry name" value="ExoVII_LU_OBF"/>
    <property type="match status" value="1"/>
</dbReference>
<dbReference type="GO" id="GO:0008855">
    <property type="term" value="F:exodeoxyribonuclease VII activity"/>
    <property type="evidence" value="ECO:0007669"/>
    <property type="project" value="UniProtKB-UniRule"/>
</dbReference>
<dbReference type="NCBIfam" id="TIGR00237">
    <property type="entry name" value="xseA"/>
    <property type="match status" value="1"/>
</dbReference>
<dbReference type="Pfam" id="PF02601">
    <property type="entry name" value="Exonuc_VII_L"/>
    <property type="match status" value="1"/>
</dbReference>
<gene>
    <name evidence="5" type="primary">xseA</name>
    <name evidence="9" type="ORF">G3M78_00695</name>
</gene>
<dbReference type="AlphaFoldDB" id="A0A7T0BZX7"/>
<dbReference type="Proteomes" id="UP000594464">
    <property type="component" value="Chromosome"/>
</dbReference>
<reference evidence="10" key="1">
    <citation type="submission" date="2020-02" db="EMBL/GenBank/DDBJ databases">
        <title>Genomic and physiological characterization of two novel Nitrospinaceae genera.</title>
        <authorList>
            <person name="Mueller A.J."/>
            <person name="Jung M.-Y."/>
            <person name="Strachan C.R."/>
            <person name="Herbold C.W."/>
            <person name="Kirkegaard R.H."/>
            <person name="Daims H."/>
        </authorList>
    </citation>
    <scope>NUCLEOTIDE SEQUENCE [LARGE SCALE GENOMIC DNA]</scope>
</reference>
<sequence>MPTLEEPKIFTVREFTRDAKAILEAAFDSVWIEGEISNLRTPSSGHSYFVLKDNAAQVRCVLFKGYRSGMKYRPEDGDHVVLFGRATVYEARGEYQVIVERVEPHGLGALQKAFDQLKKKLSEEGLFDEARKRPLPEFPWKVGIVTSPTGAAIRDMLNVIRRRNPKTSVLLYPAKVQGEGAAEEVARGIQALNQVPDVDVIIVGRGGGSLEDLWAFNEEVLARAIFNSKLPVVSAVGHEVDFTIADFVADLRAPTPSAAAELVVPELSEMVALLRSETNQLINVMRRQLEERNVRLLQLSQRRRFRNPQEIFAFKAQKLDDLDRRLMRGLDQWALFQRKRLENAARRLLLGSPLKMIERMQERLDSRRRQLTRCASLLTQTGQERLRNSARRLETRMPVLLERRQERFEGLARRLNSLSPLAVLDRGYSICSHEGKALKDSEKVQAGDSVEIRLAQGQLKCKVEEK</sequence>
<dbReference type="GO" id="GO:0006308">
    <property type="term" value="P:DNA catabolic process"/>
    <property type="evidence" value="ECO:0007669"/>
    <property type="project" value="UniProtKB-UniRule"/>
</dbReference>
<keyword evidence="1 5" id="KW-0963">Cytoplasm</keyword>